<dbReference type="GO" id="GO:0015035">
    <property type="term" value="F:protein-disulfide reductase activity"/>
    <property type="evidence" value="ECO:0007669"/>
    <property type="project" value="InterPro"/>
</dbReference>
<organism evidence="1 2">
    <name type="scientific">Rariglobus hedericola</name>
    <dbReference type="NCBI Taxonomy" id="2597822"/>
    <lineage>
        <taxon>Bacteria</taxon>
        <taxon>Pseudomonadati</taxon>
        <taxon>Verrucomicrobiota</taxon>
        <taxon>Opitutia</taxon>
        <taxon>Opitutales</taxon>
        <taxon>Opitutaceae</taxon>
        <taxon>Rariglobus</taxon>
    </lineage>
</organism>
<sequence>MEAAPSQPVLLYDGECGLCNAVMRFMLKNDRRGVLMFAPLQGRTGQDFLRGHGLDAGNFDSIVFIEDLGRADTPFYLRTTGALKALGTLGGFYGKLAGVLSVVPASLRDVVYKIIARTRYRIFGRYHPTPLPDPAWRKRILD</sequence>
<comment type="caution">
    <text evidence="1">The sequence shown here is derived from an EMBL/GenBank/DDBJ whole genome shotgun (WGS) entry which is preliminary data.</text>
</comment>
<gene>
    <name evidence="1" type="ORF">FPL22_08770</name>
</gene>
<dbReference type="PANTHER" id="PTHR33639:SF2">
    <property type="entry name" value="DUF393 DOMAIN-CONTAINING PROTEIN"/>
    <property type="match status" value="1"/>
</dbReference>
<dbReference type="InterPro" id="IPR007263">
    <property type="entry name" value="DCC1-like"/>
</dbReference>
<dbReference type="InterPro" id="IPR052927">
    <property type="entry name" value="DCC_oxidoreductase"/>
</dbReference>
<keyword evidence="2" id="KW-1185">Reference proteome</keyword>
<evidence type="ECO:0000313" key="2">
    <source>
        <dbReference type="Proteomes" id="UP000315648"/>
    </source>
</evidence>
<dbReference type="Proteomes" id="UP000315648">
    <property type="component" value="Unassembled WGS sequence"/>
</dbReference>
<dbReference type="AlphaFoldDB" id="A0A556QRU5"/>
<accession>A0A556QRU5</accession>
<dbReference type="EMBL" id="VMBG01000001">
    <property type="protein sequence ID" value="TSJ79366.1"/>
    <property type="molecule type" value="Genomic_DNA"/>
</dbReference>
<dbReference type="PANTHER" id="PTHR33639">
    <property type="entry name" value="THIOL-DISULFIDE OXIDOREDUCTASE DCC"/>
    <property type="match status" value="1"/>
</dbReference>
<evidence type="ECO:0000313" key="1">
    <source>
        <dbReference type="EMBL" id="TSJ79366.1"/>
    </source>
</evidence>
<dbReference type="RefSeq" id="WP_144229851.1">
    <property type="nucleotide sequence ID" value="NZ_CBCRVV010000007.1"/>
</dbReference>
<dbReference type="Pfam" id="PF04134">
    <property type="entry name" value="DCC1-like"/>
    <property type="match status" value="1"/>
</dbReference>
<name>A0A556QRU5_9BACT</name>
<protein>
    <submittedName>
        <fullName evidence="1">DUF393 domain-containing protein</fullName>
    </submittedName>
</protein>
<reference evidence="1 2" key="1">
    <citation type="submission" date="2019-07" db="EMBL/GenBank/DDBJ databases">
        <title>Description of 53C-WASEF.</title>
        <authorList>
            <person name="Pitt A."/>
            <person name="Hahn M.W."/>
        </authorList>
    </citation>
    <scope>NUCLEOTIDE SEQUENCE [LARGE SCALE GENOMIC DNA]</scope>
    <source>
        <strain evidence="1 2">53C-WASEF</strain>
    </source>
</reference>
<proteinExistence type="predicted"/>
<dbReference type="OrthoDB" id="9785438at2"/>